<feature type="coiled-coil region" evidence="1">
    <location>
        <begin position="97"/>
        <end position="138"/>
    </location>
</feature>
<dbReference type="EMBL" id="CAUYUJ010014539">
    <property type="protein sequence ID" value="CAK0842946.1"/>
    <property type="molecule type" value="Genomic_DNA"/>
</dbReference>
<organism evidence="3 4">
    <name type="scientific">Prorocentrum cordatum</name>
    <dbReference type="NCBI Taxonomy" id="2364126"/>
    <lineage>
        <taxon>Eukaryota</taxon>
        <taxon>Sar</taxon>
        <taxon>Alveolata</taxon>
        <taxon>Dinophyceae</taxon>
        <taxon>Prorocentrales</taxon>
        <taxon>Prorocentraceae</taxon>
        <taxon>Prorocentrum</taxon>
    </lineage>
</organism>
<protein>
    <submittedName>
        <fullName evidence="3">Uncharacterized protein</fullName>
    </submittedName>
</protein>
<keyword evidence="4" id="KW-1185">Reference proteome</keyword>
<sequence length="1668" mass="179963">MREKELYDDHYQQLEDMRPVAVDKVNNVEDMLEKVEIAAAPLQIEFADSADDMRATMLEAIRETEQMVRSADRSIGEARRHISSKISVASTFVNSVKKQAVAEFTELQKKLNDANSALAKYKTVRQDYEQRVQAKKLEEEMSNRLTAAEIEVEKAAMMTASLGPDSADGIRETEAALSAAQSGLAQTTRLIDSKLRSVETNPGPIKGKLEPLRERCREAQQKLDEVRRAVKESQMRVAADSLLREVSERVAAAEEELQHMAEAELPFLRSEQGLNMGELISSADVVAAKVHTALAEAQAFVARKLAEVARFAEGPGRTVKEEVDMLQKRLEEGRERLTQFKSSLADRKRTHLLEEVEAKIAASEADVAKLKEVAKGLAAVGGIGEPLSDTLTEALEQARSAERVAQASHVACRKSLLGATAELKKLALSGSVSGSGSELGKLQNRVNSVQQELTKLKSGAKEAEERVHVKQGLAEVMTRLQITEAEVDKLCSTAASDDQPSPDAVERIEKATVSANTKVTTTAKLVDVKLKSAQGVLKAELQAMRSRITKAETKLGELMAASKVQKEKSLASDLLAQAVEKVDNVRSEVQKTADAELPFLKGIETMSPSEALVAIGMCEASASSAQKSIADTRKFIVEKLAEVKQFSEGPSETCTKQLLALQKRLDGDAAKLAESKKDTAERKRKSQMQASNEKISGVELAVQKLQSAMTKFAESKAADISKDEAVSAMGNVSAAAQEAQAAVTDAKMFLAQRVQEAKSFSESLRKAMVVDLGKLQQRLTHCQVELAMLSKQCTEWEQGFVARELVRDAETGLEQLQLRAQDAAKLVAPLLQDDTSALVRAAHVQTLAGCLRGFMQKSGESAADIFSRITRGASATAADFKKFVEGLPELCGGDEGSFTEDQAGSMFSHIVGEKGNMYAADLQPLLRDRSICMAGVPLVDAAEDGQEVGQIEVGEGVDIMEQKKDKDGSTWARCTLLRDASVAWVLHTSSDGSSNFQESSSVGQMQSMSAVVKAMHQTCGEMCQAADRKIIELVGYKQGPLVEVKGKLQEVRTKLGQEQSKATQLKKQVSDAISKVESAAKKELQSVLEGKWKAMGEWSVREGTGAVEAAEAEAATFVEKAKAIGTNLSVSQVDGIMKEKEAVVKTLEAAKAIVARSLKARESHKPAQKAALLEAHLSLQKLKHRAESAESKCAAAVQTLTESRAKMVKAARAKVRAAIRGEVERTGKDFSELFDGLSRGTGEVGASEFESFIGALPGHELGGELVSLVYRQIAPHGLRKIGFLRAMQEFGICLVSTPIADSCAMAAGTVLRKLEKGEIFELLEGPTEDSESKAQRIRIRAIKDAVIGWATLKDPGDGEGKALLKHREKPFMWATRESPLQSDDKSEIVRTIRADEVLELLEGPQQEKVPPELLLHVKASSDGATGWLTLRDATGRQAASPAQGFYVCKSTIAMTSTLELKNTKAVRKVAVGEVLELVDGGGKDAGAGDLSRLRFRAVSDGTEGWVTLVGKQGTVFVEKSTKHYTVDGGAPLHEDWASGSPVVRRLSAGEAIEALEPPKEVMQDAKSVLRARAIEDGKSGWICVAGQLRPWSLKCVCQQAVSFTDGLADPEPHGGRAAEPGQKLDVVEGPAVDAPSGRRRIRCASAADGVLGWATLRGPDGKPCFEPA</sequence>
<keyword evidence="1" id="KW-0175">Coiled coil</keyword>
<evidence type="ECO:0000256" key="2">
    <source>
        <dbReference type="SAM" id="MobiDB-lite"/>
    </source>
</evidence>
<feature type="coiled-coil region" evidence="1">
    <location>
        <begin position="541"/>
        <end position="595"/>
    </location>
</feature>
<feature type="coiled-coil region" evidence="1">
    <location>
        <begin position="439"/>
        <end position="466"/>
    </location>
</feature>
<evidence type="ECO:0000256" key="1">
    <source>
        <dbReference type="SAM" id="Coils"/>
    </source>
</evidence>
<feature type="compositionally biased region" description="Basic and acidic residues" evidence="2">
    <location>
        <begin position="672"/>
        <end position="681"/>
    </location>
</feature>
<feature type="region of interest" description="Disordered" evidence="2">
    <location>
        <begin position="672"/>
        <end position="692"/>
    </location>
</feature>
<feature type="coiled-coil region" evidence="1">
    <location>
        <begin position="209"/>
        <end position="263"/>
    </location>
</feature>
<evidence type="ECO:0000313" key="4">
    <source>
        <dbReference type="Proteomes" id="UP001189429"/>
    </source>
</evidence>
<gene>
    <name evidence="3" type="ORF">PCOR1329_LOCUS37455</name>
</gene>
<dbReference type="Proteomes" id="UP001189429">
    <property type="component" value="Unassembled WGS sequence"/>
</dbReference>
<reference evidence="3" key="1">
    <citation type="submission" date="2023-10" db="EMBL/GenBank/DDBJ databases">
        <authorList>
            <person name="Chen Y."/>
            <person name="Shah S."/>
            <person name="Dougan E. K."/>
            <person name="Thang M."/>
            <person name="Chan C."/>
        </authorList>
    </citation>
    <scope>NUCLEOTIDE SEQUENCE [LARGE SCALE GENOMIC DNA]</scope>
</reference>
<comment type="caution">
    <text evidence="3">The sequence shown here is derived from an EMBL/GenBank/DDBJ whole genome shotgun (WGS) entry which is preliminary data.</text>
</comment>
<name>A0ABN9TBY1_9DINO</name>
<proteinExistence type="predicted"/>
<feature type="coiled-coil region" evidence="1">
    <location>
        <begin position="1172"/>
        <end position="1199"/>
    </location>
</feature>
<accession>A0ABN9TBY1</accession>
<evidence type="ECO:0000313" key="3">
    <source>
        <dbReference type="EMBL" id="CAK0842946.1"/>
    </source>
</evidence>